<organism evidence="2 3">
    <name type="scientific">Pinctada imbricata</name>
    <name type="common">Atlantic pearl-oyster</name>
    <name type="synonym">Pinctada martensii</name>
    <dbReference type="NCBI Taxonomy" id="66713"/>
    <lineage>
        <taxon>Eukaryota</taxon>
        <taxon>Metazoa</taxon>
        <taxon>Spiralia</taxon>
        <taxon>Lophotrochozoa</taxon>
        <taxon>Mollusca</taxon>
        <taxon>Bivalvia</taxon>
        <taxon>Autobranchia</taxon>
        <taxon>Pteriomorphia</taxon>
        <taxon>Pterioida</taxon>
        <taxon>Pterioidea</taxon>
        <taxon>Pteriidae</taxon>
        <taxon>Pinctada</taxon>
    </lineage>
</organism>
<dbReference type="GO" id="GO:0003677">
    <property type="term" value="F:DNA binding"/>
    <property type="evidence" value="ECO:0007669"/>
    <property type="project" value="InterPro"/>
</dbReference>
<dbReference type="GO" id="GO:0015074">
    <property type="term" value="P:DNA integration"/>
    <property type="evidence" value="ECO:0007669"/>
    <property type="project" value="InterPro"/>
</dbReference>
<dbReference type="PANTHER" id="PTHR34605:SF3">
    <property type="entry name" value="P CELL-TYPE AGGLUTINATION PROTEIN MAP4-LIKE-RELATED"/>
    <property type="match status" value="1"/>
</dbReference>
<dbReference type="InterPro" id="IPR011010">
    <property type="entry name" value="DNA_brk_join_enz"/>
</dbReference>
<gene>
    <name evidence="2" type="ORF">FSP39_023285</name>
</gene>
<dbReference type="Proteomes" id="UP001186944">
    <property type="component" value="Unassembled WGS sequence"/>
</dbReference>
<dbReference type="SUPFAM" id="SSF56349">
    <property type="entry name" value="DNA breaking-rejoining enzymes"/>
    <property type="match status" value="1"/>
</dbReference>
<dbReference type="PANTHER" id="PTHR34605">
    <property type="entry name" value="PHAGE_INTEGRASE DOMAIN-CONTAINING PROTEIN"/>
    <property type="match status" value="1"/>
</dbReference>
<dbReference type="GO" id="GO:0006310">
    <property type="term" value="P:DNA recombination"/>
    <property type="evidence" value="ECO:0007669"/>
    <property type="project" value="UniProtKB-KW"/>
</dbReference>
<name>A0AA89BWF9_PINIB</name>
<reference evidence="2" key="1">
    <citation type="submission" date="2019-08" db="EMBL/GenBank/DDBJ databases">
        <title>The improved chromosome-level genome for the pearl oyster Pinctada fucata martensii using PacBio sequencing and Hi-C.</title>
        <authorList>
            <person name="Zheng Z."/>
        </authorList>
    </citation>
    <scope>NUCLEOTIDE SEQUENCE</scope>
    <source>
        <strain evidence="2">ZZ-2019</strain>
        <tissue evidence="2">Adductor muscle</tissue>
    </source>
</reference>
<dbReference type="InterPro" id="IPR052925">
    <property type="entry name" value="Phage_Integrase-like_Recomb"/>
</dbReference>
<protein>
    <recommendedName>
        <fullName evidence="4">Tyr recombinase domain-containing protein</fullName>
    </recommendedName>
</protein>
<comment type="caution">
    <text evidence="2">The sequence shown here is derived from an EMBL/GenBank/DDBJ whole genome shotgun (WGS) entry which is preliminary data.</text>
</comment>
<keyword evidence="3" id="KW-1185">Reference proteome</keyword>
<dbReference type="EMBL" id="VSWD01000007">
    <property type="protein sequence ID" value="KAK3098803.1"/>
    <property type="molecule type" value="Genomic_DNA"/>
</dbReference>
<evidence type="ECO:0000313" key="2">
    <source>
        <dbReference type="EMBL" id="KAK3098803.1"/>
    </source>
</evidence>
<sequence>MASKGLSYSTVKCYLAGISFNLKLNNFTDPCQFFIVQKMLLGLKRTKNVKDVRSPITLPLLNQLLNALPHVCHNYYEYILFAAAYCLAFFALLRVGEITLTNAQTSYDPLRLENIVLEPSHLIINILRSKTDQAGKGTRLQVNRNSDNQPLFSCLHAYIKIRPQCAGQFLCHIDSTPLTYSQFQKVLKKALAFIKIDTSTFKSHSFRIGAATQLFLNGATEAEIKSKGRWRSNSYKTYIRPESIIM</sequence>
<proteinExistence type="predicted"/>
<dbReference type="InterPro" id="IPR013762">
    <property type="entry name" value="Integrase-like_cat_sf"/>
</dbReference>
<accession>A0AA89BWF9</accession>
<keyword evidence="1" id="KW-0233">DNA recombination</keyword>
<evidence type="ECO:0008006" key="4">
    <source>
        <dbReference type="Google" id="ProtNLM"/>
    </source>
</evidence>
<dbReference type="Gene3D" id="1.10.443.10">
    <property type="entry name" value="Intergrase catalytic core"/>
    <property type="match status" value="1"/>
</dbReference>
<evidence type="ECO:0000256" key="1">
    <source>
        <dbReference type="ARBA" id="ARBA00023172"/>
    </source>
</evidence>
<evidence type="ECO:0000313" key="3">
    <source>
        <dbReference type="Proteomes" id="UP001186944"/>
    </source>
</evidence>
<dbReference type="AlphaFoldDB" id="A0AA89BWF9"/>